<dbReference type="GO" id="GO:0046872">
    <property type="term" value="F:metal ion binding"/>
    <property type="evidence" value="ECO:0007669"/>
    <property type="project" value="UniProtKB-KW"/>
</dbReference>
<evidence type="ECO:0000256" key="6">
    <source>
        <dbReference type="PIRSR" id="PIRSR006806-1"/>
    </source>
</evidence>
<dbReference type="NCBIfam" id="TIGR02727">
    <property type="entry name" value="MTHFS_bact"/>
    <property type="match status" value="1"/>
</dbReference>
<dbReference type="Pfam" id="PF01812">
    <property type="entry name" value="5-FTHF_cyc-lig"/>
    <property type="match status" value="1"/>
</dbReference>
<comment type="catalytic activity">
    <reaction evidence="4 7">
        <text>(6S)-5-formyl-5,6,7,8-tetrahydrofolate + ATP = (6R)-5,10-methenyltetrahydrofolate + ADP + phosphate</text>
        <dbReference type="Rhea" id="RHEA:10488"/>
        <dbReference type="ChEBI" id="CHEBI:30616"/>
        <dbReference type="ChEBI" id="CHEBI:43474"/>
        <dbReference type="ChEBI" id="CHEBI:57455"/>
        <dbReference type="ChEBI" id="CHEBI:57457"/>
        <dbReference type="ChEBI" id="CHEBI:456216"/>
        <dbReference type="EC" id="6.3.3.2"/>
    </reaction>
</comment>
<feature type="binding site" evidence="6">
    <location>
        <position position="59"/>
    </location>
    <ligand>
        <name>substrate</name>
    </ligand>
</feature>
<dbReference type="Proteomes" id="UP001153737">
    <property type="component" value="Chromosome 4"/>
</dbReference>
<dbReference type="PANTHER" id="PTHR23407">
    <property type="entry name" value="ATPASE INHIBITOR/5-FORMYLTETRAHYDROFOLATE CYCLO-LIGASE"/>
    <property type="match status" value="1"/>
</dbReference>
<evidence type="ECO:0000256" key="2">
    <source>
        <dbReference type="ARBA" id="ARBA00022741"/>
    </source>
</evidence>
<comment type="cofactor">
    <cofactor evidence="7">
        <name>Mg(2+)</name>
        <dbReference type="ChEBI" id="CHEBI:18420"/>
    </cofactor>
</comment>
<feature type="binding site" evidence="6">
    <location>
        <begin position="8"/>
        <end position="12"/>
    </location>
    <ligand>
        <name>ATP</name>
        <dbReference type="ChEBI" id="CHEBI:30616"/>
    </ligand>
</feature>
<dbReference type="PIRSF" id="PIRSF006806">
    <property type="entry name" value="FTHF_cligase"/>
    <property type="match status" value="1"/>
</dbReference>
<dbReference type="EC" id="6.3.3.2" evidence="5 7"/>
<feature type="binding site" evidence="6">
    <location>
        <position position="54"/>
    </location>
    <ligand>
        <name>substrate</name>
    </ligand>
</feature>
<evidence type="ECO:0000313" key="8">
    <source>
        <dbReference type="EMBL" id="CAH1164208.1"/>
    </source>
</evidence>
<evidence type="ECO:0000256" key="5">
    <source>
        <dbReference type="ARBA" id="ARBA00038966"/>
    </source>
</evidence>
<dbReference type="PANTHER" id="PTHR23407:SF1">
    <property type="entry name" value="5-FORMYLTETRAHYDROFOLATE CYCLO-LIGASE"/>
    <property type="match status" value="1"/>
</dbReference>
<dbReference type="FunFam" id="3.40.50.10420:FF:000007">
    <property type="entry name" value="5-formyltetrahydrofolate cyclo-ligase"/>
    <property type="match status" value="1"/>
</dbReference>
<dbReference type="InterPro" id="IPR002698">
    <property type="entry name" value="FTHF_cligase"/>
</dbReference>
<keyword evidence="7" id="KW-0460">Magnesium</keyword>
<dbReference type="GO" id="GO:0035999">
    <property type="term" value="P:tetrahydrofolate interconversion"/>
    <property type="evidence" value="ECO:0007669"/>
    <property type="project" value="TreeGrafter"/>
</dbReference>
<reference evidence="8" key="2">
    <citation type="submission" date="2022-10" db="EMBL/GenBank/DDBJ databases">
        <authorList>
            <consortium name="ENA_rothamsted_submissions"/>
            <consortium name="culmorum"/>
            <person name="King R."/>
        </authorList>
    </citation>
    <scope>NUCLEOTIDE SEQUENCE</scope>
</reference>
<keyword evidence="3 6" id="KW-0067">ATP-binding</keyword>
<comment type="similarity">
    <text evidence="1 7">Belongs to the 5-formyltetrahydrofolate cyclo-ligase family.</text>
</comment>
<dbReference type="GO" id="GO:0030272">
    <property type="term" value="F:5-formyltetrahydrofolate cyclo-ligase activity"/>
    <property type="evidence" value="ECO:0007669"/>
    <property type="project" value="UniProtKB-EC"/>
</dbReference>
<evidence type="ECO:0000256" key="4">
    <source>
        <dbReference type="ARBA" id="ARBA00036539"/>
    </source>
</evidence>
<evidence type="ECO:0000313" key="9">
    <source>
        <dbReference type="Proteomes" id="UP001153737"/>
    </source>
</evidence>
<proteinExistence type="inferred from homology"/>
<accession>A0A9P0DR39</accession>
<dbReference type="SUPFAM" id="SSF100950">
    <property type="entry name" value="NagB/RpiA/CoA transferase-like"/>
    <property type="match status" value="1"/>
</dbReference>
<gene>
    <name evidence="8" type="ORF">PHAECO_LOCUS8710</name>
</gene>
<name>A0A9P0DR39_PHACE</name>
<keyword evidence="9" id="KW-1185">Reference proteome</keyword>
<evidence type="ECO:0000256" key="3">
    <source>
        <dbReference type="ARBA" id="ARBA00022840"/>
    </source>
</evidence>
<dbReference type="GO" id="GO:0009396">
    <property type="term" value="P:folic acid-containing compound biosynthetic process"/>
    <property type="evidence" value="ECO:0007669"/>
    <property type="project" value="TreeGrafter"/>
</dbReference>
<evidence type="ECO:0000256" key="7">
    <source>
        <dbReference type="RuleBase" id="RU361279"/>
    </source>
</evidence>
<evidence type="ECO:0000256" key="1">
    <source>
        <dbReference type="ARBA" id="ARBA00010638"/>
    </source>
</evidence>
<keyword evidence="2 6" id="KW-0547">Nucleotide-binding</keyword>
<dbReference type="GO" id="GO:0005739">
    <property type="term" value="C:mitochondrion"/>
    <property type="evidence" value="ECO:0007669"/>
    <property type="project" value="TreeGrafter"/>
</dbReference>
<dbReference type="GO" id="GO:0005524">
    <property type="term" value="F:ATP binding"/>
    <property type="evidence" value="ECO:0007669"/>
    <property type="project" value="UniProtKB-KW"/>
</dbReference>
<reference evidence="8" key="1">
    <citation type="submission" date="2022-01" db="EMBL/GenBank/DDBJ databases">
        <authorList>
            <person name="King R."/>
        </authorList>
    </citation>
    <scope>NUCLEOTIDE SEQUENCE</scope>
</reference>
<dbReference type="OrthoDB" id="2015992at2759"/>
<dbReference type="EMBL" id="OU896710">
    <property type="protein sequence ID" value="CAH1164208.1"/>
    <property type="molecule type" value="Genomic_DNA"/>
</dbReference>
<dbReference type="Gene3D" id="3.40.50.10420">
    <property type="entry name" value="NagB/RpiA/CoA transferase-like"/>
    <property type="match status" value="1"/>
</dbReference>
<dbReference type="AlphaFoldDB" id="A0A9P0DR39"/>
<organism evidence="8 9">
    <name type="scientific">Phaedon cochleariae</name>
    <name type="common">Mustard beetle</name>
    <dbReference type="NCBI Taxonomy" id="80249"/>
    <lineage>
        <taxon>Eukaryota</taxon>
        <taxon>Metazoa</taxon>
        <taxon>Ecdysozoa</taxon>
        <taxon>Arthropoda</taxon>
        <taxon>Hexapoda</taxon>
        <taxon>Insecta</taxon>
        <taxon>Pterygota</taxon>
        <taxon>Neoptera</taxon>
        <taxon>Endopterygota</taxon>
        <taxon>Coleoptera</taxon>
        <taxon>Polyphaga</taxon>
        <taxon>Cucujiformia</taxon>
        <taxon>Chrysomeloidea</taxon>
        <taxon>Chrysomelidae</taxon>
        <taxon>Chrysomelinae</taxon>
        <taxon>Chrysomelini</taxon>
        <taxon>Phaedon</taxon>
    </lineage>
</organism>
<protein>
    <recommendedName>
        <fullName evidence="5 7">5-formyltetrahydrofolate cyclo-ligase</fullName>
        <ecNumber evidence="5 7">6.3.3.2</ecNumber>
    </recommendedName>
</protein>
<keyword evidence="7" id="KW-0479">Metal-binding</keyword>
<feature type="binding site" evidence="6">
    <location>
        <begin position="140"/>
        <end position="148"/>
    </location>
    <ligand>
        <name>ATP</name>
        <dbReference type="ChEBI" id="CHEBI:30616"/>
    </ligand>
</feature>
<dbReference type="InterPro" id="IPR024185">
    <property type="entry name" value="FTHF_cligase-like_sf"/>
</dbReference>
<sequence>MSTVKLAKAALRTEIEKKLARMTAEERKKQSEAIQKKLLNLPQYKNAKNISVYLSLDSEVNTKPILERIFEDGKCCFVPRYKKAAMQMVELNGMEDWASLPVTKWNIKQPSWKDERRDALETGLDLVICPGVGFTKEGGRLGHGEGYYDRCLKAISTSQKSRPYLVALAFKEQIVEELPLEETDVDLDMVLYPDD</sequence>
<dbReference type="InterPro" id="IPR037171">
    <property type="entry name" value="NagB/RpiA_transferase-like"/>
</dbReference>